<dbReference type="InterPro" id="IPR037004">
    <property type="entry name" value="Exonuc_VII_ssu_sf"/>
</dbReference>
<dbReference type="GO" id="GO:0006308">
    <property type="term" value="P:DNA catabolic process"/>
    <property type="evidence" value="ECO:0007669"/>
    <property type="project" value="UniProtKB-UniRule"/>
</dbReference>
<comment type="catalytic activity">
    <reaction evidence="6">
        <text>Exonucleolytic cleavage in either 5'- to 3'- or 3'- to 5'-direction to yield nucleoside 5'-phosphates.</text>
        <dbReference type="EC" id="3.1.11.6"/>
    </reaction>
</comment>
<dbReference type="GO" id="GO:0005829">
    <property type="term" value="C:cytosol"/>
    <property type="evidence" value="ECO:0007669"/>
    <property type="project" value="TreeGrafter"/>
</dbReference>
<dbReference type="PANTHER" id="PTHR34137:SF1">
    <property type="entry name" value="EXODEOXYRIBONUCLEASE 7 SMALL SUBUNIT"/>
    <property type="match status" value="1"/>
</dbReference>
<keyword evidence="5 6" id="KW-0269">Exonuclease</keyword>
<organism evidence="7">
    <name type="scientific">Catillopecten margaritatus gill symbiont</name>
    <dbReference type="NCBI Taxonomy" id="3083288"/>
    <lineage>
        <taxon>Bacteria</taxon>
        <taxon>Pseudomonadati</taxon>
        <taxon>Pseudomonadota</taxon>
        <taxon>Gammaproteobacteria</taxon>
        <taxon>sulfur-oxidizing symbionts</taxon>
    </lineage>
</organism>
<evidence type="ECO:0000256" key="3">
    <source>
        <dbReference type="ARBA" id="ARBA00022722"/>
    </source>
</evidence>
<keyword evidence="4 6" id="KW-0378">Hydrolase</keyword>
<evidence type="ECO:0000256" key="6">
    <source>
        <dbReference type="HAMAP-Rule" id="MF_00337"/>
    </source>
</evidence>
<evidence type="ECO:0000256" key="5">
    <source>
        <dbReference type="ARBA" id="ARBA00022839"/>
    </source>
</evidence>
<name>A0AAU6PFT8_9GAMM</name>
<proteinExistence type="inferred from homology"/>
<evidence type="ECO:0000256" key="2">
    <source>
        <dbReference type="ARBA" id="ARBA00022490"/>
    </source>
</evidence>
<dbReference type="GO" id="GO:0008855">
    <property type="term" value="F:exodeoxyribonuclease VII activity"/>
    <property type="evidence" value="ECO:0007669"/>
    <property type="project" value="UniProtKB-UniRule"/>
</dbReference>
<dbReference type="EMBL" id="CP138327">
    <property type="protein sequence ID" value="WXT99868.1"/>
    <property type="molecule type" value="Genomic_DNA"/>
</dbReference>
<dbReference type="NCBIfam" id="NF002140">
    <property type="entry name" value="PRK00977.1-4"/>
    <property type="match status" value="1"/>
</dbReference>
<reference evidence="7" key="1">
    <citation type="submission" date="2023-10" db="EMBL/GenBank/DDBJ databases">
        <title>The first scallop-associated chemosynthetic bacterial symbiont.</title>
        <authorList>
            <person name="Lin Y.-T."/>
            <person name="Sun J."/>
            <person name="Ip J.C.-H."/>
            <person name="He X."/>
            <person name="Gao Z.-M."/>
            <person name="Perez M."/>
            <person name="Xu T."/>
            <person name="Qian P.-Y."/>
            <person name="Qiu J.-W."/>
        </authorList>
    </citation>
    <scope>NUCLEOTIDE SEQUENCE</scope>
    <source>
        <strain evidence="7">Gill1</strain>
    </source>
</reference>
<evidence type="ECO:0000313" key="7">
    <source>
        <dbReference type="EMBL" id="WXT99868.1"/>
    </source>
</evidence>
<dbReference type="InterPro" id="IPR003761">
    <property type="entry name" value="Exonuc_VII_S"/>
</dbReference>
<dbReference type="PANTHER" id="PTHR34137">
    <property type="entry name" value="EXODEOXYRIBONUCLEASE 7 SMALL SUBUNIT"/>
    <property type="match status" value="1"/>
</dbReference>
<comment type="function">
    <text evidence="6">Bidirectionally degrades single-stranded DNA into large acid-insoluble oligonucleotides, which are then degraded further into small acid-soluble oligonucleotides.</text>
</comment>
<dbReference type="EC" id="3.1.11.6" evidence="6"/>
<accession>A0AAU6PFT8</accession>
<dbReference type="HAMAP" id="MF_00337">
    <property type="entry name" value="Exonuc_7_S"/>
    <property type="match status" value="1"/>
</dbReference>
<protein>
    <recommendedName>
        <fullName evidence="6">Exodeoxyribonuclease 7 small subunit</fullName>
        <ecNumber evidence="6">3.1.11.6</ecNumber>
    </recommendedName>
    <alternativeName>
        <fullName evidence="6">Exodeoxyribonuclease VII small subunit</fullName>
        <shortName evidence="6">Exonuclease VII small subunit</shortName>
    </alternativeName>
</protein>
<sequence length="73" mass="8231">MTKKFDFNKGLEELESIVQTMEEGDLSLEDSLKFFEQGVALTRQCQTALSEAEQKIALLTADDGYQSEQPLDK</sequence>
<gene>
    <name evidence="6 7" type="primary">xseB</name>
    <name evidence="7" type="ORF">Ctma_0572</name>
</gene>
<dbReference type="SUPFAM" id="SSF116842">
    <property type="entry name" value="XseB-like"/>
    <property type="match status" value="1"/>
</dbReference>
<dbReference type="AlphaFoldDB" id="A0AAU6PFT8"/>
<keyword evidence="3 6" id="KW-0540">Nuclease</keyword>
<evidence type="ECO:0000256" key="4">
    <source>
        <dbReference type="ARBA" id="ARBA00022801"/>
    </source>
</evidence>
<dbReference type="NCBIfam" id="TIGR01280">
    <property type="entry name" value="xseB"/>
    <property type="match status" value="1"/>
</dbReference>
<dbReference type="GO" id="GO:0009318">
    <property type="term" value="C:exodeoxyribonuclease VII complex"/>
    <property type="evidence" value="ECO:0007669"/>
    <property type="project" value="UniProtKB-UniRule"/>
</dbReference>
<dbReference type="PIRSF" id="PIRSF006488">
    <property type="entry name" value="Exonuc_VII_S"/>
    <property type="match status" value="1"/>
</dbReference>
<evidence type="ECO:0000256" key="1">
    <source>
        <dbReference type="ARBA" id="ARBA00009998"/>
    </source>
</evidence>
<comment type="subunit">
    <text evidence="6">Heterooligomer composed of large and small subunits.</text>
</comment>
<comment type="subcellular location">
    <subcellularLocation>
        <location evidence="6">Cytoplasm</location>
    </subcellularLocation>
</comment>
<dbReference type="Pfam" id="PF02609">
    <property type="entry name" value="Exonuc_VII_S"/>
    <property type="match status" value="1"/>
</dbReference>
<dbReference type="Gene3D" id="1.10.287.1040">
    <property type="entry name" value="Exonuclease VII, small subunit"/>
    <property type="match status" value="1"/>
</dbReference>
<comment type="similarity">
    <text evidence="1 6">Belongs to the XseB family.</text>
</comment>
<keyword evidence="2 6" id="KW-0963">Cytoplasm</keyword>